<dbReference type="EMBL" id="JAKLTQ010000001">
    <property type="protein sequence ID" value="MCG2620492.1"/>
    <property type="molecule type" value="Genomic_DNA"/>
</dbReference>
<dbReference type="InterPro" id="IPR036922">
    <property type="entry name" value="Rieske_2Fe-2S_sf"/>
</dbReference>
<evidence type="ECO:0000256" key="5">
    <source>
        <dbReference type="ARBA" id="ARBA00023014"/>
    </source>
</evidence>
<dbReference type="PANTHER" id="PTHR40562">
    <property type="match status" value="1"/>
</dbReference>
<dbReference type="RefSeq" id="WP_237817593.1">
    <property type="nucleotide sequence ID" value="NZ_JAKLTQ010000001.1"/>
</dbReference>
<evidence type="ECO:0000256" key="6">
    <source>
        <dbReference type="ARBA" id="ARBA00023063"/>
    </source>
</evidence>
<evidence type="ECO:0000313" key="8">
    <source>
        <dbReference type="EMBL" id="MCG2620492.1"/>
    </source>
</evidence>
<gene>
    <name evidence="8" type="primary">nirD</name>
    <name evidence="8" type="ORF">LVY72_01040</name>
</gene>
<dbReference type="InterPro" id="IPR017941">
    <property type="entry name" value="Rieske_2Fe-2S"/>
</dbReference>
<keyword evidence="9" id="KW-1185">Reference proteome</keyword>
<dbReference type="PANTHER" id="PTHR40562:SF1">
    <property type="entry name" value="NITRITE REDUCTASE (NADH) SMALL SUBUNIT"/>
    <property type="match status" value="1"/>
</dbReference>
<dbReference type="Pfam" id="PF13806">
    <property type="entry name" value="Rieske_2"/>
    <property type="match status" value="1"/>
</dbReference>
<dbReference type="SUPFAM" id="SSF50022">
    <property type="entry name" value="ISP domain"/>
    <property type="match status" value="1"/>
</dbReference>
<feature type="domain" description="Rieske" evidence="7">
    <location>
        <begin position="19"/>
        <end position="119"/>
    </location>
</feature>
<dbReference type="Proteomes" id="UP001165368">
    <property type="component" value="Unassembled WGS sequence"/>
</dbReference>
<keyword evidence="1" id="KW-0001">2Fe-2S</keyword>
<reference evidence="8" key="1">
    <citation type="submission" date="2022-01" db="EMBL/GenBank/DDBJ databases">
        <authorList>
            <person name="Jo J.-H."/>
            <person name="Im W.-T."/>
        </authorList>
    </citation>
    <scope>NUCLEOTIDE SEQUENCE</scope>
    <source>
        <strain evidence="8">I2-34</strain>
    </source>
</reference>
<evidence type="ECO:0000256" key="4">
    <source>
        <dbReference type="ARBA" id="ARBA00023004"/>
    </source>
</evidence>
<keyword evidence="5" id="KW-0411">Iron-sulfur</keyword>
<organism evidence="8 9">
    <name type="scientific">Arthrobacter hankyongi</name>
    <dbReference type="NCBI Taxonomy" id="2904801"/>
    <lineage>
        <taxon>Bacteria</taxon>
        <taxon>Bacillati</taxon>
        <taxon>Actinomycetota</taxon>
        <taxon>Actinomycetes</taxon>
        <taxon>Micrococcales</taxon>
        <taxon>Micrococcaceae</taxon>
        <taxon>Arthrobacter</taxon>
    </lineage>
</organism>
<dbReference type="InterPro" id="IPR017881">
    <property type="entry name" value="NirD"/>
</dbReference>
<keyword evidence="4" id="KW-0408">Iron</keyword>
<evidence type="ECO:0000259" key="7">
    <source>
        <dbReference type="PROSITE" id="PS51296"/>
    </source>
</evidence>
<keyword evidence="3" id="KW-0560">Oxidoreductase</keyword>
<comment type="caution">
    <text evidence="8">The sequence shown here is derived from an EMBL/GenBank/DDBJ whole genome shotgun (WGS) entry which is preliminary data.</text>
</comment>
<keyword evidence="2" id="KW-0479">Metal-binding</keyword>
<evidence type="ECO:0000256" key="3">
    <source>
        <dbReference type="ARBA" id="ARBA00023002"/>
    </source>
</evidence>
<dbReference type="CDD" id="cd03529">
    <property type="entry name" value="Rieske_NirD"/>
    <property type="match status" value="1"/>
</dbReference>
<dbReference type="NCBIfam" id="TIGR02378">
    <property type="entry name" value="nirD_assim_sml"/>
    <property type="match status" value="1"/>
</dbReference>
<protein>
    <submittedName>
        <fullName evidence="8">Nitrite reductase small subunit NirD</fullName>
    </submittedName>
</protein>
<keyword evidence="6" id="KW-0534">Nitrate assimilation</keyword>
<sequence>MTVMISPETLSAVDGIQWHRVCQVDDLEPCWGEAALVAGRQLALFRISDSEVYAVDQRDPATGAYVMARGIVGSSGPRATIASPLHKEVYLLETGECLAGPEHYLPAYPVRIEDGAVVVGLAAARGGAA</sequence>
<dbReference type="PROSITE" id="PS51300">
    <property type="entry name" value="NIRD"/>
    <property type="match status" value="1"/>
</dbReference>
<evidence type="ECO:0000256" key="2">
    <source>
        <dbReference type="ARBA" id="ARBA00022723"/>
    </source>
</evidence>
<dbReference type="PROSITE" id="PS51296">
    <property type="entry name" value="RIESKE"/>
    <property type="match status" value="1"/>
</dbReference>
<dbReference type="InterPro" id="IPR012748">
    <property type="entry name" value="Rieske-like_NirD"/>
</dbReference>
<evidence type="ECO:0000256" key="1">
    <source>
        <dbReference type="ARBA" id="ARBA00022714"/>
    </source>
</evidence>
<dbReference type="Gene3D" id="2.102.10.10">
    <property type="entry name" value="Rieske [2Fe-2S] iron-sulphur domain"/>
    <property type="match status" value="1"/>
</dbReference>
<evidence type="ECO:0000313" key="9">
    <source>
        <dbReference type="Proteomes" id="UP001165368"/>
    </source>
</evidence>
<proteinExistence type="predicted"/>
<name>A0ABS9L1G9_9MICC</name>
<accession>A0ABS9L1G9</accession>